<dbReference type="Gene3D" id="1.20.120.520">
    <property type="entry name" value="nmb1532 protein domain like"/>
    <property type="match status" value="1"/>
</dbReference>
<protein>
    <submittedName>
        <fullName evidence="3">Hemerythrin domain-containing protein</fullName>
    </submittedName>
</protein>
<dbReference type="InterPro" id="IPR012312">
    <property type="entry name" value="Hemerythrin-like"/>
</dbReference>
<organism evidence="3 4">
    <name type="scientific">Streptomyces achromogenes</name>
    <dbReference type="NCBI Taxonomy" id="67255"/>
    <lineage>
        <taxon>Bacteria</taxon>
        <taxon>Bacillati</taxon>
        <taxon>Actinomycetota</taxon>
        <taxon>Actinomycetes</taxon>
        <taxon>Kitasatosporales</taxon>
        <taxon>Streptomycetaceae</taxon>
        <taxon>Streptomyces</taxon>
    </lineage>
</organism>
<evidence type="ECO:0000259" key="2">
    <source>
        <dbReference type="Pfam" id="PF01814"/>
    </source>
</evidence>
<feature type="region of interest" description="Disordered" evidence="1">
    <location>
        <begin position="151"/>
        <end position="182"/>
    </location>
</feature>
<dbReference type="GeneID" id="97285158"/>
<accession>A0ABZ1KVP5</accession>
<gene>
    <name evidence="3" type="ORF">OG350_31990</name>
</gene>
<feature type="domain" description="Hemerythrin-like" evidence="2">
    <location>
        <begin position="21"/>
        <end position="141"/>
    </location>
</feature>
<reference evidence="3 4" key="1">
    <citation type="submission" date="2022-10" db="EMBL/GenBank/DDBJ databases">
        <title>The complete genomes of actinobacterial strains from the NBC collection.</title>
        <authorList>
            <person name="Joergensen T.S."/>
            <person name="Alvarez Arevalo M."/>
            <person name="Sterndorff E.B."/>
            <person name="Faurdal D."/>
            <person name="Vuksanovic O."/>
            <person name="Mourched A.-S."/>
            <person name="Charusanti P."/>
            <person name="Shaw S."/>
            <person name="Blin K."/>
            <person name="Weber T."/>
        </authorList>
    </citation>
    <scope>NUCLEOTIDE SEQUENCE [LARGE SCALE GENOMIC DNA]</scope>
    <source>
        <strain evidence="3 4">NBC_00156</strain>
    </source>
</reference>
<dbReference type="Pfam" id="PF01814">
    <property type="entry name" value="Hemerythrin"/>
    <property type="match status" value="1"/>
</dbReference>
<keyword evidence="4" id="KW-1185">Reference proteome</keyword>
<dbReference type="EMBL" id="CP108164">
    <property type="protein sequence ID" value="WTQ84645.1"/>
    <property type="molecule type" value="Genomic_DNA"/>
</dbReference>
<dbReference type="RefSeq" id="WP_405452389.1">
    <property type="nucleotide sequence ID" value="NZ_CP108164.1"/>
</dbReference>
<sequence>MDGLLGASKGVTALPRHLRGFTQTHLALRRDSRRLAAAAPLLTSAGLPRAAERWRQLRAIVDWHHRAEDEILWPRLIEHVPEIAAGSHRMVQDHVALDDSAFRVTKALKGGRADLIGGPVDTFDTVLHRHLHEEEKLTFPAFARVRPTCSPPLSAASSRRRPSASSGSCRHGCWTDSRSWTG</sequence>
<dbReference type="Proteomes" id="UP001622557">
    <property type="component" value="Chromosome"/>
</dbReference>
<name>A0ABZ1KVP5_STRAH</name>
<evidence type="ECO:0000256" key="1">
    <source>
        <dbReference type="SAM" id="MobiDB-lite"/>
    </source>
</evidence>
<proteinExistence type="predicted"/>
<evidence type="ECO:0000313" key="4">
    <source>
        <dbReference type="Proteomes" id="UP001622557"/>
    </source>
</evidence>
<dbReference type="CDD" id="cd12108">
    <property type="entry name" value="Hr-like"/>
    <property type="match status" value="1"/>
</dbReference>
<evidence type="ECO:0000313" key="3">
    <source>
        <dbReference type="EMBL" id="WTQ84645.1"/>
    </source>
</evidence>
<feature type="compositionally biased region" description="Low complexity" evidence="1">
    <location>
        <begin position="151"/>
        <end position="168"/>
    </location>
</feature>